<sequence>MHDTLTTSSPTRTASSASLLNSVLSSITFPEGTASMTSVRLESEYAPASDRRAQYVESRLERRSKEKGVLREKLGYKRRRLGDDRTCKSKLRDRLTSLEQALSADTKVLEEIDKKMKQLQAEYISVQEKAAWHQKDISSLSEQLQHKEEDIRAQQADIDQLEKELKNASEGEIAKVARQAEILDMSDADLTAMAIHAMKNREFGNKIDKAAQKKATSIMIRDIQSEIFSRMTGVTPDEFQELMQQIQSAKNALSSEKKGDKDDGNRDNTEHTENDRNSVGAPDGECNNVGKPQESLGGGEDEDDEFMHPIRRARQSLNEHPLGKAGKMSGPDVRPPQITVSATWSSGQPSKRGHDNTTGPGW</sequence>
<dbReference type="HOGENOM" id="CLU_765125_0_0_1"/>
<reference evidence="3 4" key="1">
    <citation type="submission" date="2015-01" db="EMBL/GenBank/DDBJ databases">
        <title>The Genome Sequence of Fonsecaea pedrosoi CBS 271.37.</title>
        <authorList>
            <consortium name="The Broad Institute Genomics Platform"/>
            <person name="Cuomo C."/>
            <person name="de Hoog S."/>
            <person name="Gorbushina A."/>
            <person name="Stielow B."/>
            <person name="Teixiera M."/>
            <person name="Abouelleil A."/>
            <person name="Chapman S.B."/>
            <person name="Priest M."/>
            <person name="Young S.K."/>
            <person name="Wortman J."/>
            <person name="Nusbaum C."/>
            <person name="Birren B."/>
        </authorList>
    </citation>
    <scope>NUCLEOTIDE SEQUENCE [LARGE SCALE GENOMIC DNA]</scope>
    <source>
        <strain evidence="3 4">CBS 271.37</strain>
    </source>
</reference>
<dbReference type="OrthoDB" id="4161297at2759"/>
<keyword evidence="1" id="KW-0175">Coiled coil</keyword>
<accession>A0A0D2HBJ1</accession>
<protein>
    <submittedName>
        <fullName evidence="3">Unplaced genomic scaffold supercont1.3, whole genome shotgun sequence</fullName>
    </submittedName>
</protein>
<evidence type="ECO:0000313" key="4">
    <source>
        <dbReference type="Proteomes" id="UP000053029"/>
    </source>
</evidence>
<dbReference type="VEuPathDB" id="FungiDB:Z517_04940"/>
<feature type="compositionally biased region" description="Basic and acidic residues" evidence="2">
    <location>
        <begin position="255"/>
        <end position="276"/>
    </location>
</feature>
<name>A0A0D2HBJ1_9EURO</name>
<dbReference type="Proteomes" id="UP000053029">
    <property type="component" value="Unassembled WGS sequence"/>
</dbReference>
<dbReference type="GeneID" id="25304430"/>
<evidence type="ECO:0000256" key="1">
    <source>
        <dbReference type="SAM" id="Coils"/>
    </source>
</evidence>
<keyword evidence="4" id="KW-1185">Reference proteome</keyword>
<organism evidence="3 4">
    <name type="scientific">Fonsecaea pedrosoi CBS 271.37</name>
    <dbReference type="NCBI Taxonomy" id="1442368"/>
    <lineage>
        <taxon>Eukaryota</taxon>
        <taxon>Fungi</taxon>
        <taxon>Dikarya</taxon>
        <taxon>Ascomycota</taxon>
        <taxon>Pezizomycotina</taxon>
        <taxon>Eurotiomycetes</taxon>
        <taxon>Chaetothyriomycetidae</taxon>
        <taxon>Chaetothyriales</taxon>
        <taxon>Herpotrichiellaceae</taxon>
        <taxon>Fonsecaea</taxon>
    </lineage>
</organism>
<dbReference type="RefSeq" id="XP_013285722.1">
    <property type="nucleotide sequence ID" value="XM_013430268.1"/>
</dbReference>
<proteinExistence type="predicted"/>
<gene>
    <name evidence="3" type="ORF">Z517_04940</name>
</gene>
<evidence type="ECO:0000313" key="3">
    <source>
        <dbReference type="EMBL" id="KIW81914.1"/>
    </source>
</evidence>
<feature type="coiled-coil region" evidence="1">
    <location>
        <begin position="102"/>
        <end position="171"/>
    </location>
</feature>
<dbReference type="EMBL" id="KN846971">
    <property type="protein sequence ID" value="KIW81914.1"/>
    <property type="molecule type" value="Genomic_DNA"/>
</dbReference>
<feature type="compositionally biased region" description="Polar residues" evidence="2">
    <location>
        <begin position="338"/>
        <end position="349"/>
    </location>
</feature>
<dbReference type="AlphaFoldDB" id="A0A0D2HBJ1"/>
<feature type="region of interest" description="Disordered" evidence="2">
    <location>
        <begin position="247"/>
        <end position="362"/>
    </location>
</feature>
<evidence type="ECO:0000256" key="2">
    <source>
        <dbReference type="SAM" id="MobiDB-lite"/>
    </source>
</evidence>